<gene>
    <name evidence="1" type="ORF">GCM10022250_29420</name>
</gene>
<keyword evidence="2" id="KW-1185">Reference proteome</keyword>
<proteinExistence type="predicted"/>
<accession>A0ABP7YDQ3</accession>
<sequence length="99" mass="11680">MKGSTDIKSFKPFNIQSEANAAHAGFHNESDHLNILEDLYRKNDDEPDFDCEFLFEANHDYLQKENMIDPDSDEELSDEFNDNQWDADIYDPYLESTYF</sequence>
<organism evidence="1 2">
    <name type="scientific">Flavobacterium chungbukense</name>
    <dbReference type="NCBI Taxonomy" id="877464"/>
    <lineage>
        <taxon>Bacteria</taxon>
        <taxon>Pseudomonadati</taxon>
        <taxon>Bacteroidota</taxon>
        <taxon>Flavobacteriia</taxon>
        <taxon>Flavobacteriales</taxon>
        <taxon>Flavobacteriaceae</taxon>
        <taxon>Flavobacterium</taxon>
    </lineage>
</organism>
<evidence type="ECO:0000313" key="2">
    <source>
        <dbReference type="Proteomes" id="UP001501333"/>
    </source>
</evidence>
<dbReference type="EMBL" id="BAABAO010000012">
    <property type="protein sequence ID" value="GAA4134605.1"/>
    <property type="molecule type" value="Genomic_DNA"/>
</dbReference>
<protein>
    <submittedName>
        <fullName evidence="1">Uncharacterized protein</fullName>
    </submittedName>
</protein>
<comment type="caution">
    <text evidence="1">The sequence shown here is derived from an EMBL/GenBank/DDBJ whole genome shotgun (WGS) entry which is preliminary data.</text>
</comment>
<name>A0ABP7YDQ3_9FLAO</name>
<dbReference type="Proteomes" id="UP001501333">
    <property type="component" value="Unassembled WGS sequence"/>
</dbReference>
<evidence type="ECO:0000313" key="1">
    <source>
        <dbReference type="EMBL" id="GAA4134605.1"/>
    </source>
</evidence>
<reference evidence="2" key="1">
    <citation type="journal article" date="2019" name="Int. J. Syst. Evol. Microbiol.">
        <title>The Global Catalogue of Microorganisms (GCM) 10K type strain sequencing project: providing services to taxonomists for standard genome sequencing and annotation.</title>
        <authorList>
            <consortium name="The Broad Institute Genomics Platform"/>
            <consortium name="The Broad Institute Genome Sequencing Center for Infectious Disease"/>
            <person name="Wu L."/>
            <person name="Ma J."/>
        </authorList>
    </citation>
    <scope>NUCLEOTIDE SEQUENCE [LARGE SCALE GENOMIC DNA]</scope>
    <source>
        <strain evidence="2">JCM 17386</strain>
    </source>
</reference>
<dbReference type="RefSeq" id="WP_229356023.1">
    <property type="nucleotide sequence ID" value="NZ_BAABAO010000012.1"/>
</dbReference>